<comment type="subcellular location">
    <subcellularLocation>
        <location evidence="1">Membrane</location>
        <topology evidence="1">Multi-pass membrane protein</topology>
    </subcellularLocation>
</comment>
<feature type="transmembrane region" description="Helical" evidence="8">
    <location>
        <begin position="170"/>
        <end position="187"/>
    </location>
</feature>
<dbReference type="Pfam" id="PF06432">
    <property type="entry name" value="GPI2"/>
    <property type="match status" value="1"/>
</dbReference>
<evidence type="ECO:0000256" key="2">
    <source>
        <dbReference type="ARBA" id="ARBA00004687"/>
    </source>
</evidence>
<comment type="pathway">
    <text evidence="2">Glycolipid biosynthesis; glycosylphosphatidylinositol-anchor biosynthesis.</text>
</comment>
<keyword evidence="5 8" id="KW-0812">Transmembrane</keyword>
<dbReference type="Proteomes" id="UP000095284">
    <property type="component" value="Unplaced"/>
</dbReference>
<dbReference type="InterPro" id="IPR009450">
    <property type="entry name" value="Plno_GlcNAc_GPI2"/>
</dbReference>
<evidence type="ECO:0000256" key="4">
    <source>
        <dbReference type="ARBA" id="ARBA00022502"/>
    </source>
</evidence>
<feature type="transmembrane region" description="Helical" evidence="8">
    <location>
        <begin position="121"/>
        <end position="139"/>
    </location>
</feature>
<name>A0A1I7SMS1_BURXY</name>
<feature type="transmembrane region" description="Helical" evidence="8">
    <location>
        <begin position="64"/>
        <end position="84"/>
    </location>
</feature>
<dbReference type="WBParaSite" id="BXY_1435700.1">
    <property type="protein sequence ID" value="BXY_1435700.1"/>
    <property type="gene ID" value="BXY_1435700"/>
</dbReference>
<dbReference type="AlphaFoldDB" id="A0A1I7SMS1"/>
<feature type="transmembrane region" description="Helical" evidence="8">
    <location>
        <begin position="96"/>
        <end position="115"/>
    </location>
</feature>
<reference evidence="10" key="1">
    <citation type="submission" date="2016-11" db="UniProtKB">
        <authorList>
            <consortium name="WormBaseParasite"/>
        </authorList>
    </citation>
    <scope>IDENTIFICATION</scope>
</reference>
<dbReference type="PANTHER" id="PTHR12982:SF0">
    <property type="entry name" value="PHOSPHATIDYLINOSITOL N-ACETYLGLUCOSAMINYLTRANSFERASE SUBUNIT C"/>
    <property type="match status" value="1"/>
</dbReference>
<dbReference type="GO" id="GO:0006506">
    <property type="term" value="P:GPI anchor biosynthetic process"/>
    <property type="evidence" value="ECO:0007669"/>
    <property type="project" value="UniProtKB-UniPathway"/>
</dbReference>
<evidence type="ECO:0000313" key="10">
    <source>
        <dbReference type="WBParaSite" id="BXY_1435700.1"/>
    </source>
</evidence>
<evidence type="ECO:0000256" key="7">
    <source>
        <dbReference type="ARBA" id="ARBA00023136"/>
    </source>
</evidence>
<evidence type="ECO:0000256" key="1">
    <source>
        <dbReference type="ARBA" id="ARBA00004141"/>
    </source>
</evidence>
<evidence type="ECO:0000256" key="6">
    <source>
        <dbReference type="ARBA" id="ARBA00022989"/>
    </source>
</evidence>
<evidence type="ECO:0000313" key="9">
    <source>
        <dbReference type="Proteomes" id="UP000095284"/>
    </source>
</evidence>
<evidence type="ECO:0000256" key="8">
    <source>
        <dbReference type="SAM" id="Phobius"/>
    </source>
</evidence>
<dbReference type="GO" id="GO:0000506">
    <property type="term" value="C:glycosylphosphatidylinositol-N-acetylglucosaminyltransferase (GPI-GnT) complex"/>
    <property type="evidence" value="ECO:0007669"/>
    <property type="project" value="TreeGrafter"/>
</dbReference>
<keyword evidence="6 8" id="KW-1133">Transmembrane helix</keyword>
<feature type="transmembrane region" description="Helical" evidence="8">
    <location>
        <begin position="199"/>
        <end position="217"/>
    </location>
</feature>
<evidence type="ECO:0000256" key="3">
    <source>
        <dbReference type="ARBA" id="ARBA00008321"/>
    </source>
</evidence>
<feature type="transmembrane region" description="Helical" evidence="8">
    <location>
        <begin position="223"/>
        <end position="245"/>
    </location>
</feature>
<sequence length="261" mass="29477">MLYDSTIGNEDVKNMVFERNAQVVEYNFLEALGGACVFTSQLDMVIIYFTLFEFIEAKSLNTPVVILMVVSFVLINQAISFLITGTFKFKEKVKSVLTFLLFGYGFTPMIRTFTTSVCTDTIYAVSWVAFVLSLVFQDYGLKGPTVSHVLSVNLGISASVFLISRMGDDFDAFWLLTTAICFFVYWPQVRNRINSKVSVFPFVYEFFCLAVVFSTVSSISENYLYVVIMVHVVLLLLFPLALMAFQPMKNTITGPWDILAS</sequence>
<organism evidence="9 10">
    <name type="scientific">Bursaphelenchus xylophilus</name>
    <name type="common">Pinewood nematode worm</name>
    <name type="synonym">Aphelenchoides xylophilus</name>
    <dbReference type="NCBI Taxonomy" id="6326"/>
    <lineage>
        <taxon>Eukaryota</taxon>
        <taxon>Metazoa</taxon>
        <taxon>Ecdysozoa</taxon>
        <taxon>Nematoda</taxon>
        <taxon>Chromadorea</taxon>
        <taxon>Rhabditida</taxon>
        <taxon>Tylenchina</taxon>
        <taxon>Tylenchomorpha</taxon>
        <taxon>Aphelenchoidea</taxon>
        <taxon>Aphelenchoididae</taxon>
        <taxon>Bursaphelenchus</taxon>
    </lineage>
</organism>
<comment type="similarity">
    <text evidence="3">Belongs to the PIGC family.</text>
</comment>
<accession>A0A1I7SMS1</accession>
<dbReference type="PANTHER" id="PTHR12982">
    <property type="entry name" value="PHOSPHATIDYLINOSITOL GLYCAN, CLASS C"/>
    <property type="match status" value="1"/>
</dbReference>
<dbReference type="UniPathway" id="UPA00196"/>
<feature type="transmembrane region" description="Helical" evidence="8">
    <location>
        <begin position="28"/>
        <end position="52"/>
    </location>
</feature>
<keyword evidence="4" id="KW-0337">GPI-anchor biosynthesis</keyword>
<protein>
    <submittedName>
        <fullName evidence="10">Phosphatidylinositol N-acetylglucosaminyltransferase subunit C</fullName>
    </submittedName>
</protein>
<evidence type="ECO:0000256" key="5">
    <source>
        <dbReference type="ARBA" id="ARBA00022692"/>
    </source>
</evidence>
<keyword evidence="7 8" id="KW-0472">Membrane</keyword>
<dbReference type="eggNOG" id="KOG3059">
    <property type="taxonomic scope" value="Eukaryota"/>
</dbReference>
<proteinExistence type="inferred from homology"/>